<keyword evidence="5 12" id="KW-0285">Flavoprotein</keyword>
<evidence type="ECO:0000256" key="4">
    <source>
        <dbReference type="ARBA" id="ARBA00012173"/>
    </source>
</evidence>
<evidence type="ECO:0000259" key="13">
    <source>
        <dbReference type="Pfam" id="PF00890"/>
    </source>
</evidence>
<dbReference type="SUPFAM" id="SSF56425">
    <property type="entry name" value="Succinate dehydrogenase/fumarate reductase flavoprotein, catalytic domain"/>
    <property type="match status" value="1"/>
</dbReference>
<evidence type="ECO:0000256" key="1">
    <source>
        <dbReference type="ARBA" id="ARBA00001974"/>
    </source>
</evidence>
<evidence type="ECO:0000259" key="14">
    <source>
        <dbReference type="Pfam" id="PF02910"/>
    </source>
</evidence>
<dbReference type="InterPro" id="IPR003953">
    <property type="entry name" value="FAD-dep_OxRdtase_2_FAD-bd"/>
</dbReference>
<protein>
    <recommendedName>
        <fullName evidence="4 10">L-aspartate oxidase</fullName>
        <ecNumber evidence="4 10">1.4.3.16</ecNumber>
    </recommendedName>
</protein>
<dbReference type="GO" id="GO:0005737">
    <property type="term" value="C:cytoplasm"/>
    <property type="evidence" value="ECO:0007669"/>
    <property type="project" value="UniProtKB-SubCell"/>
</dbReference>
<evidence type="ECO:0000256" key="2">
    <source>
        <dbReference type="ARBA" id="ARBA00004950"/>
    </source>
</evidence>
<dbReference type="NCBIfam" id="TIGR00551">
    <property type="entry name" value="nadB"/>
    <property type="match status" value="1"/>
</dbReference>
<keyword evidence="7 12" id="KW-0274">FAD</keyword>
<comment type="pathway">
    <text evidence="2 12">Cofactor biosynthesis; NAD(+) biosynthesis; iminoaspartate from L-aspartate (oxidase route): step 1/1.</text>
</comment>
<evidence type="ECO:0000256" key="10">
    <source>
        <dbReference type="NCBIfam" id="TIGR00551"/>
    </source>
</evidence>
<comment type="caution">
    <text evidence="15">The sequence shown here is derived from an EMBL/GenBank/DDBJ whole genome shotgun (WGS) entry which is preliminary data.</text>
</comment>
<dbReference type="Gene3D" id="3.50.50.60">
    <property type="entry name" value="FAD/NAD(P)-binding domain"/>
    <property type="match status" value="1"/>
</dbReference>
<comment type="similarity">
    <text evidence="3 12">Belongs to the FAD-dependent oxidoreductase 2 family. NadB subfamily.</text>
</comment>
<evidence type="ECO:0000256" key="5">
    <source>
        <dbReference type="ARBA" id="ARBA00022630"/>
    </source>
</evidence>
<keyword evidence="6 12" id="KW-0662">Pyridine nucleotide biosynthesis</keyword>
<dbReference type="Gene3D" id="1.20.58.100">
    <property type="entry name" value="Fumarate reductase/succinate dehydrogenase flavoprotein-like, C-terminal domain"/>
    <property type="match status" value="1"/>
</dbReference>
<reference evidence="15 16" key="1">
    <citation type="journal article" date="2016" name="Nat. Commun.">
        <title>Thousands of microbial genomes shed light on interconnected biogeochemical processes in an aquifer system.</title>
        <authorList>
            <person name="Anantharaman K."/>
            <person name="Brown C.T."/>
            <person name="Hug L.A."/>
            <person name="Sharon I."/>
            <person name="Castelle C.J."/>
            <person name="Probst A.J."/>
            <person name="Thomas B.C."/>
            <person name="Singh A."/>
            <person name="Wilkins M.J."/>
            <person name="Karaoz U."/>
            <person name="Brodie E.L."/>
            <person name="Williams K.H."/>
            <person name="Hubbard S.S."/>
            <person name="Banfield J.F."/>
        </authorList>
    </citation>
    <scope>NUCLEOTIDE SEQUENCE [LARGE SCALE GENOMIC DNA]</scope>
</reference>
<accession>A0A1F5YDM6</accession>
<evidence type="ECO:0000313" key="16">
    <source>
        <dbReference type="Proteomes" id="UP000176992"/>
    </source>
</evidence>
<dbReference type="Pfam" id="PF02910">
    <property type="entry name" value="Succ_DH_flav_C"/>
    <property type="match status" value="1"/>
</dbReference>
<dbReference type="EC" id="1.4.3.16" evidence="4 10"/>
<sequence>MFQTDFLVIGSGIAGLSFALKACAFGDVIVITKKENYESNTNYAQGGIAAVQDENDSFELHINDTLECGGGLCDLKAVEVLVKDGPQGVKELHNWGVRFTRDKEHPERFSLGREGGHSRRRIVRADDLTGREVERALLEELKKKPNVMVFENHIAIDLITKPAGSGQTRCVGAFAIDRQAGGIKAYISRVTLLASGGCGQVYLHTTNPAIATGDGIAMAYRAGARVANMEFIQFHPTALYRNEERAFLISEAVRGEGAILRRINGETFMERYHTMGCLAPRDIVARAIDHEMKTSGDKHVWLDCSPIGAEKIRERFPNITAECLARGLDITSEPIPVVPSAHYVCGGVITDIEGRTNIEALLAAGEVTCTGVHGANRLASNSLLEAVVFANRALKTAVELLEKLSHDEIDPRQYQYGKVCSTDYDGVFISHTREMIRLTMWDYVGIMRSNKRLAEARKWIKAFSEEIEASYLSSPLNPELVELRNIAQVAELIIRCALLRKESRGLHQNSDYPNRNDKKFLRPTVVERKN</sequence>
<dbReference type="PANTHER" id="PTHR42716:SF2">
    <property type="entry name" value="L-ASPARTATE OXIDASE, CHLOROPLASTIC"/>
    <property type="match status" value="1"/>
</dbReference>
<comment type="subcellular location">
    <subcellularLocation>
        <location evidence="12">Cytoplasm</location>
    </subcellularLocation>
</comment>
<dbReference type="NCBIfam" id="NF006567">
    <property type="entry name" value="PRK09077.1"/>
    <property type="match status" value="1"/>
</dbReference>
<dbReference type="UniPathway" id="UPA00253">
    <property type="reaction ID" value="UER00326"/>
</dbReference>
<name>A0A1F5YDM6_9BACT</name>
<organism evidence="15 16">
    <name type="scientific">Candidatus Glassbacteria bacterium GWA2_58_10</name>
    <dbReference type="NCBI Taxonomy" id="1817865"/>
    <lineage>
        <taxon>Bacteria</taxon>
        <taxon>Candidatus Glassiibacteriota</taxon>
    </lineage>
</organism>
<dbReference type="InterPro" id="IPR015939">
    <property type="entry name" value="Fum_Rdtase/Succ_DH_flav-like_C"/>
</dbReference>
<keyword evidence="8 12" id="KW-0560">Oxidoreductase</keyword>
<dbReference type="FunFam" id="3.90.700.10:FF:000002">
    <property type="entry name" value="L-aspartate oxidase"/>
    <property type="match status" value="1"/>
</dbReference>
<dbReference type="PANTHER" id="PTHR42716">
    <property type="entry name" value="L-ASPARTATE OXIDASE"/>
    <property type="match status" value="1"/>
</dbReference>
<comment type="cofactor">
    <cofactor evidence="1 12">
        <name>FAD</name>
        <dbReference type="ChEBI" id="CHEBI:57692"/>
    </cofactor>
</comment>
<comment type="catalytic activity">
    <reaction evidence="9">
        <text>L-aspartate + O2 = iminosuccinate + H2O2</text>
        <dbReference type="Rhea" id="RHEA:25876"/>
        <dbReference type="ChEBI" id="CHEBI:15379"/>
        <dbReference type="ChEBI" id="CHEBI:16240"/>
        <dbReference type="ChEBI" id="CHEBI:29991"/>
        <dbReference type="ChEBI" id="CHEBI:77875"/>
        <dbReference type="EC" id="1.4.3.16"/>
    </reaction>
    <physiologicalReaction direction="left-to-right" evidence="9">
        <dbReference type="Rhea" id="RHEA:25877"/>
    </physiologicalReaction>
</comment>
<dbReference type="AlphaFoldDB" id="A0A1F5YDM6"/>
<evidence type="ECO:0000256" key="11">
    <source>
        <dbReference type="PIRSR" id="PIRSR000171-1"/>
    </source>
</evidence>
<feature type="domain" description="FAD-dependent oxidoreductase 2 FAD-binding" evidence="13">
    <location>
        <begin position="5"/>
        <end position="383"/>
    </location>
</feature>
<dbReference type="InterPro" id="IPR037099">
    <property type="entry name" value="Fum_R/Succ_DH_flav-like_C_sf"/>
</dbReference>
<evidence type="ECO:0000313" key="15">
    <source>
        <dbReference type="EMBL" id="OGF98076.1"/>
    </source>
</evidence>
<dbReference type="GO" id="GO:0034628">
    <property type="term" value="P:'de novo' NAD+ biosynthetic process from L-aspartate"/>
    <property type="evidence" value="ECO:0007669"/>
    <property type="project" value="TreeGrafter"/>
</dbReference>
<dbReference type="PIRSF" id="PIRSF000171">
    <property type="entry name" value="SDHA_APRA_LASPO"/>
    <property type="match status" value="1"/>
</dbReference>
<dbReference type="GO" id="GO:0008734">
    <property type="term" value="F:L-aspartate oxidase activity"/>
    <property type="evidence" value="ECO:0007669"/>
    <property type="project" value="UniProtKB-UniRule"/>
</dbReference>
<comment type="function">
    <text evidence="12">Catalyzes the oxidation of L-aspartate to iminoaspartate.</text>
</comment>
<dbReference type="PRINTS" id="PR00368">
    <property type="entry name" value="FADPNR"/>
</dbReference>
<dbReference type="InterPro" id="IPR036188">
    <property type="entry name" value="FAD/NAD-bd_sf"/>
</dbReference>
<dbReference type="SUPFAM" id="SSF46977">
    <property type="entry name" value="Succinate dehydrogenase/fumarate reductase flavoprotein C-terminal domain"/>
    <property type="match status" value="1"/>
</dbReference>
<dbReference type="Proteomes" id="UP000176992">
    <property type="component" value="Unassembled WGS sequence"/>
</dbReference>
<dbReference type="InterPro" id="IPR005288">
    <property type="entry name" value="NadB"/>
</dbReference>
<proteinExistence type="inferred from homology"/>
<evidence type="ECO:0000256" key="12">
    <source>
        <dbReference type="RuleBase" id="RU362049"/>
    </source>
</evidence>
<dbReference type="InterPro" id="IPR027477">
    <property type="entry name" value="Succ_DH/fumarate_Rdtase_cat_sf"/>
</dbReference>
<evidence type="ECO:0000256" key="7">
    <source>
        <dbReference type="ARBA" id="ARBA00022827"/>
    </source>
</evidence>
<evidence type="ECO:0000256" key="3">
    <source>
        <dbReference type="ARBA" id="ARBA00008562"/>
    </source>
</evidence>
<evidence type="ECO:0000256" key="8">
    <source>
        <dbReference type="ARBA" id="ARBA00023002"/>
    </source>
</evidence>
<dbReference type="EMBL" id="MFIV01000174">
    <property type="protein sequence ID" value="OGF98076.1"/>
    <property type="molecule type" value="Genomic_DNA"/>
</dbReference>
<gene>
    <name evidence="15" type="ORF">A2Z86_04380</name>
</gene>
<evidence type="ECO:0000256" key="9">
    <source>
        <dbReference type="ARBA" id="ARBA00048305"/>
    </source>
</evidence>
<dbReference type="Pfam" id="PF00890">
    <property type="entry name" value="FAD_binding_2"/>
    <property type="match status" value="1"/>
</dbReference>
<feature type="domain" description="Fumarate reductase/succinate dehydrogenase flavoprotein-like C-terminal" evidence="14">
    <location>
        <begin position="435"/>
        <end position="526"/>
    </location>
</feature>
<dbReference type="SUPFAM" id="SSF51905">
    <property type="entry name" value="FAD/NAD(P)-binding domain"/>
    <property type="match status" value="1"/>
</dbReference>
<dbReference type="FunFam" id="1.20.58.100:FF:000002">
    <property type="entry name" value="L-aspartate oxidase"/>
    <property type="match status" value="1"/>
</dbReference>
<evidence type="ECO:0000256" key="6">
    <source>
        <dbReference type="ARBA" id="ARBA00022642"/>
    </source>
</evidence>
<feature type="active site" description="Proton acceptor" evidence="11">
    <location>
        <position position="281"/>
    </location>
</feature>
<dbReference type="Gene3D" id="3.90.700.10">
    <property type="entry name" value="Succinate dehydrogenase/fumarate reductase flavoprotein, catalytic domain"/>
    <property type="match status" value="1"/>
</dbReference>